<sequence length="399" mass="45382">MREFDILVIGAGPSGAISSSLLSKHGFKVLCVDKEKFPRFVIGESLLPHCMTFLKEANLLEIVEKAGFQYKNGAAFSCGDSYTYVDFCDKFTPGFGTTFQVKRADFDKLLIEEVQNQGVKVEFDTEVQDIKFHQNFSLVKTQNGEIKTKFIVDASGYGRVLPRLLNLEEKSTLSSKKAYFTHIKDNISEPLYDRNKILITTHPKNKEIWYWLIPFSDGTCSIGVVAEDRYLNIGLNDKETLKKHVYDAPMLKRLLKDAQWLKDARTIEGYSKNVSKLYGDKFILLGNAGEFLDPVFSSGITIAFKSASLAAKCINKKLKNKSVDFQKEYADELMLGVNCFRTYVEGWYSGIFQDVIYSKNQNYDIKRKISSILAGYAWDMNNPFVVRSNEALKAVYEYC</sequence>
<gene>
    <name evidence="2" type="primary">lodB</name>
    <name evidence="2" type="ORF">CULFYP111_01334</name>
</gene>
<dbReference type="GO" id="GO:0016491">
    <property type="term" value="F:oxidoreductase activity"/>
    <property type="evidence" value="ECO:0007669"/>
    <property type="project" value="UniProtKB-KW"/>
</dbReference>
<evidence type="ECO:0000313" key="2">
    <source>
        <dbReference type="EMBL" id="VYT03800.1"/>
    </source>
</evidence>
<dbReference type="PANTHER" id="PTHR43747:SF1">
    <property type="entry name" value="SLR1998 PROTEIN"/>
    <property type="match status" value="1"/>
</dbReference>
<dbReference type="InterPro" id="IPR002938">
    <property type="entry name" value="FAD-bd"/>
</dbReference>
<keyword evidence="2" id="KW-0560">Oxidoreductase</keyword>
<dbReference type="Gene3D" id="3.50.50.60">
    <property type="entry name" value="FAD/NAD(P)-binding domain"/>
    <property type="match status" value="1"/>
</dbReference>
<reference evidence="2" key="1">
    <citation type="submission" date="2019-11" db="EMBL/GenBank/DDBJ databases">
        <authorList>
            <person name="Feng L."/>
        </authorList>
    </citation>
    <scope>NUCLEOTIDE SEQUENCE</scope>
    <source>
        <strain evidence="2">CUreolyticusLFYP111</strain>
    </source>
</reference>
<organism evidence="2">
    <name type="scientific">Campylobacter ureolyticus</name>
    <dbReference type="NCBI Taxonomy" id="827"/>
    <lineage>
        <taxon>Bacteria</taxon>
        <taxon>Pseudomonadati</taxon>
        <taxon>Campylobacterota</taxon>
        <taxon>Epsilonproteobacteria</taxon>
        <taxon>Campylobacterales</taxon>
        <taxon>Campylobacteraceae</taxon>
        <taxon>Campylobacter</taxon>
    </lineage>
</organism>
<dbReference type="EMBL" id="CACRSK010000006">
    <property type="protein sequence ID" value="VYT03800.1"/>
    <property type="molecule type" value="Genomic_DNA"/>
</dbReference>
<dbReference type="SUPFAM" id="SSF51905">
    <property type="entry name" value="FAD/NAD(P)-binding domain"/>
    <property type="match status" value="1"/>
</dbReference>
<feature type="domain" description="FAD-binding" evidence="1">
    <location>
        <begin position="4"/>
        <end position="193"/>
    </location>
</feature>
<dbReference type="InterPro" id="IPR050816">
    <property type="entry name" value="Flavin-dep_Halogenase_NPB"/>
</dbReference>
<dbReference type="EC" id="1.-.-.-" evidence="2"/>
<proteinExistence type="predicted"/>
<dbReference type="AlphaFoldDB" id="A0A6N2TDT0"/>
<dbReference type="GO" id="GO:0071949">
    <property type="term" value="F:FAD binding"/>
    <property type="evidence" value="ECO:0007669"/>
    <property type="project" value="InterPro"/>
</dbReference>
<protein>
    <submittedName>
        <fullName evidence="2">FAD-dependent oxidoreductase LodB</fullName>
        <ecNumber evidence="2">1.-.-.-</ecNumber>
    </submittedName>
</protein>
<dbReference type="RefSeq" id="WP_156847627.1">
    <property type="nucleotide sequence ID" value="NZ_CACRSK010000006.1"/>
</dbReference>
<name>A0A6N2TDT0_9BACT</name>
<dbReference type="InterPro" id="IPR036188">
    <property type="entry name" value="FAD/NAD-bd_sf"/>
</dbReference>
<dbReference type="Pfam" id="PF01494">
    <property type="entry name" value="FAD_binding_3"/>
    <property type="match status" value="1"/>
</dbReference>
<evidence type="ECO:0000259" key="1">
    <source>
        <dbReference type="Pfam" id="PF01494"/>
    </source>
</evidence>
<dbReference type="PRINTS" id="PR00420">
    <property type="entry name" value="RNGMNOXGNASE"/>
</dbReference>
<dbReference type="PANTHER" id="PTHR43747">
    <property type="entry name" value="FAD-BINDING PROTEIN"/>
    <property type="match status" value="1"/>
</dbReference>
<accession>A0A6N2TDT0</accession>